<reference evidence="1" key="1">
    <citation type="journal article" name="BMC Genomics">
        <title>Long-read sequencing and de novo genome assembly of marine medaka (Oryzias melastigma).</title>
        <authorList>
            <person name="Liang P."/>
            <person name="Saqib H.S.A."/>
            <person name="Ni X."/>
            <person name="Shen Y."/>
        </authorList>
    </citation>
    <scope>NUCLEOTIDE SEQUENCE</scope>
    <source>
        <strain evidence="1">Bigg-433</strain>
    </source>
</reference>
<dbReference type="AlphaFoldDB" id="A0A834FFB9"/>
<dbReference type="EMBL" id="WKFB01000183">
    <property type="protein sequence ID" value="KAF6732771.1"/>
    <property type="molecule type" value="Genomic_DNA"/>
</dbReference>
<name>A0A834FFB9_ORYME</name>
<accession>A0A834FFB9</accession>
<dbReference type="Proteomes" id="UP000646548">
    <property type="component" value="Unassembled WGS sequence"/>
</dbReference>
<evidence type="ECO:0000313" key="1">
    <source>
        <dbReference type="EMBL" id="KAF6732771.1"/>
    </source>
</evidence>
<comment type="caution">
    <text evidence="1">The sequence shown here is derived from an EMBL/GenBank/DDBJ whole genome shotgun (WGS) entry which is preliminary data.</text>
</comment>
<organism evidence="1 2">
    <name type="scientific">Oryzias melastigma</name>
    <name type="common">Marine medaka</name>
    <dbReference type="NCBI Taxonomy" id="30732"/>
    <lineage>
        <taxon>Eukaryota</taxon>
        <taxon>Metazoa</taxon>
        <taxon>Chordata</taxon>
        <taxon>Craniata</taxon>
        <taxon>Vertebrata</taxon>
        <taxon>Euteleostomi</taxon>
        <taxon>Actinopterygii</taxon>
        <taxon>Neopterygii</taxon>
        <taxon>Teleostei</taxon>
        <taxon>Neoteleostei</taxon>
        <taxon>Acanthomorphata</taxon>
        <taxon>Ovalentaria</taxon>
        <taxon>Atherinomorphae</taxon>
        <taxon>Beloniformes</taxon>
        <taxon>Adrianichthyidae</taxon>
        <taxon>Oryziinae</taxon>
        <taxon>Oryzias</taxon>
    </lineage>
</organism>
<proteinExistence type="predicted"/>
<sequence length="120" mass="13642">MSRYPNPNLRLDAVPDSVPGVERAWKQPGTGIGYWCGLCPGTLTLTQYWTWYQTQHRARKGRRCRRAPLLPVKEHQEGPSKSRLQTSARRCGRFSSLLQQHAPPGFQIHMGTPGFKARDV</sequence>
<evidence type="ECO:0000313" key="2">
    <source>
        <dbReference type="Proteomes" id="UP000646548"/>
    </source>
</evidence>
<gene>
    <name evidence="1" type="ORF">FQA47_008379</name>
</gene>
<protein>
    <submittedName>
        <fullName evidence="1">Uncharacterized protein</fullName>
    </submittedName>
</protein>